<dbReference type="InterPro" id="IPR006633">
    <property type="entry name" value="Carb-bd_sugar_hydrolysis-dom"/>
</dbReference>
<keyword evidence="3" id="KW-0833">Ubl conjugation pathway</keyword>
<dbReference type="InterPro" id="IPR007742">
    <property type="entry name" value="NosD_dom"/>
</dbReference>
<evidence type="ECO:0000259" key="4">
    <source>
        <dbReference type="SMART" id="SM00722"/>
    </source>
</evidence>
<dbReference type="Pfam" id="PF13229">
    <property type="entry name" value="Beta_helix"/>
    <property type="match status" value="1"/>
</dbReference>
<feature type="domain" description="Carbohydrate-binding/sugar hydrolysis" evidence="4">
    <location>
        <begin position="54"/>
        <end position="204"/>
    </location>
</feature>
<keyword evidence="6" id="KW-1185">Reference proteome</keyword>
<dbReference type="SMART" id="SM00710">
    <property type="entry name" value="PbH1"/>
    <property type="match status" value="10"/>
</dbReference>
<dbReference type="InterPro" id="IPR026464">
    <property type="entry name" value="NosD_copper_fam"/>
</dbReference>
<dbReference type="InterPro" id="IPR039448">
    <property type="entry name" value="Beta_helix"/>
</dbReference>
<dbReference type="InterPro" id="IPR051550">
    <property type="entry name" value="SCF-Subunits/Alg-Epimerases"/>
</dbReference>
<dbReference type="Gene3D" id="2.160.20.10">
    <property type="entry name" value="Single-stranded right-handed beta-helix, Pectin lyase-like"/>
    <property type="match status" value="2"/>
</dbReference>
<protein>
    <submittedName>
        <fullName evidence="5">Nitrous oxide reductase family maturation protein NosD</fullName>
    </submittedName>
</protein>
<dbReference type="EMBL" id="QGGB01000002">
    <property type="protein sequence ID" value="PWN07987.1"/>
    <property type="molecule type" value="Genomic_DNA"/>
</dbReference>
<dbReference type="NCBIfam" id="TIGR03804">
    <property type="entry name" value="para_beta_helix"/>
    <property type="match status" value="3"/>
</dbReference>
<gene>
    <name evidence="5" type="ORF">DDZ15_02965</name>
</gene>
<dbReference type="SMART" id="SM00722">
    <property type="entry name" value="CASH"/>
    <property type="match status" value="2"/>
</dbReference>
<dbReference type="PANTHER" id="PTHR22990:SF15">
    <property type="entry name" value="F-BOX ONLY PROTEIN 10"/>
    <property type="match status" value="1"/>
</dbReference>
<dbReference type="Pfam" id="PF05048">
    <property type="entry name" value="NosD"/>
    <property type="match status" value="1"/>
</dbReference>
<dbReference type="NCBIfam" id="TIGR04247">
    <property type="entry name" value="NosD_copper_fam"/>
    <property type="match status" value="1"/>
</dbReference>
<dbReference type="AlphaFoldDB" id="A0A316TTR4"/>
<dbReference type="InterPro" id="IPR012334">
    <property type="entry name" value="Pectin_lyas_fold"/>
</dbReference>
<evidence type="ECO:0000256" key="3">
    <source>
        <dbReference type="ARBA" id="ARBA00022786"/>
    </source>
</evidence>
<dbReference type="PANTHER" id="PTHR22990">
    <property type="entry name" value="F-BOX ONLY PROTEIN"/>
    <property type="match status" value="1"/>
</dbReference>
<evidence type="ECO:0000256" key="1">
    <source>
        <dbReference type="ARBA" id="ARBA00004906"/>
    </source>
</evidence>
<name>A0A316TTR4_9BACT</name>
<dbReference type="InterPro" id="IPR022441">
    <property type="entry name" value="Para_beta_helix_rpt-2"/>
</dbReference>
<comment type="pathway">
    <text evidence="1">Protein modification; protein ubiquitination.</text>
</comment>
<dbReference type="InterPro" id="IPR011050">
    <property type="entry name" value="Pectin_lyase_fold/virulence"/>
</dbReference>
<dbReference type="SUPFAM" id="SSF51126">
    <property type="entry name" value="Pectin lyase-like"/>
    <property type="match status" value="1"/>
</dbReference>
<proteinExistence type="predicted"/>
<dbReference type="InterPro" id="IPR006626">
    <property type="entry name" value="PbH1"/>
</dbReference>
<comment type="caution">
    <text evidence="5">The sequence shown here is derived from an EMBL/GenBank/DDBJ whole genome shotgun (WGS) entry which is preliminary data.</text>
</comment>
<evidence type="ECO:0000256" key="2">
    <source>
        <dbReference type="ARBA" id="ARBA00022737"/>
    </source>
</evidence>
<organism evidence="5 6">
    <name type="scientific">Rhodohalobacter mucosus</name>
    <dbReference type="NCBI Taxonomy" id="2079485"/>
    <lineage>
        <taxon>Bacteria</taxon>
        <taxon>Pseudomonadati</taxon>
        <taxon>Balneolota</taxon>
        <taxon>Balneolia</taxon>
        <taxon>Balneolales</taxon>
        <taxon>Balneolaceae</taxon>
        <taxon>Rhodohalobacter</taxon>
    </lineage>
</organism>
<feature type="domain" description="Carbohydrate-binding/sugar hydrolysis" evidence="4">
    <location>
        <begin position="233"/>
        <end position="371"/>
    </location>
</feature>
<dbReference type="Proteomes" id="UP000245533">
    <property type="component" value="Unassembled WGS sequence"/>
</dbReference>
<evidence type="ECO:0000313" key="5">
    <source>
        <dbReference type="EMBL" id="PWN07987.1"/>
    </source>
</evidence>
<evidence type="ECO:0000313" key="6">
    <source>
        <dbReference type="Proteomes" id="UP000245533"/>
    </source>
</evidence>
<keyword evidence="2" id="KW-0677">Repeat</keyword>
<reference evidence="5 6" key="1">
    <citation type="submission" date="2018-05" db="EMBL/GenBank/DDBJ databases">
        <title>Rhodohalobacter halophilus gen. nov., sp. nov., a moderately halophilic member of the family Balneolaceae.</title>
        <authorList>
            <person name="Liu Z.-W."/>
        </authorList>
    </citation>
    <scope>NUCLEOTIDE SEQUENCE [LARGE SCALE GENOMIC DNA]</scope>
    <source>
        <strain evidence="5 6">8A47</strain>
    </source>
</reference>
<sequence length="427" mass="47952">MGLTTMTATPFLSIFRTTHLKYLLSGFCLSMIPLMSAAQTAELPESENRLEALIQQADSGSTIRIGPGTYNVRELLIEKAVTIDGQNSAVLDIGGEGYGLILKGENITLKNFEIKNSGSGFMDDFAAILIEESNNILIQNLTLTNNFFGVFIAKSENVEVTGNTIISNADRQTTSGNGIHMWYSKDVEVHQNEITGHRDGIYLEFVEGGTMTGNRVYSNIRYGLHFMYSDHCSYIDNEFRDNVSGVAVMYTRNVVMQRNLFVQNWGANRYGLLLKEINDSVVENNRFESNSVGIYSEASNRVQIEQNNFTENGTAIRMMANGVDNRIVRNNFFGNVFEVSTNSRSNPNHYEGNYWSQYEGYDLDRDGIGDVEYRPVRLFSLFAERQPLSLIMLRSLMAGLLDTAERIFPVLTPKNLTDPKPSMEPVQ</sequence>
<accession>A0A316TTR4</accession>